<reference evidence="1" key="1">
    <citation type="submission" date="2024-12" db="EMBL/GenBank/DDBJ databases">
        <authorList>
            <person name="Wu N."/>
        </authorList>
    </citation>
    <scope>NUCLEOTIDE SEQUENCE</scope>
    <source>
        <strain evidence="1">P15</strain>
    </source>
</reference>
<protein>
    <submittedName>
        <fullName evidence="1">DUF5325 family protein</fullName>
    </submittedName>
</protein>
<comment type="caution">
    <text evidence="1">The sequence shown here is derived from an EMBL/GenBank/DDBJ whole genome shotgun (WGS) entry which is preliminary data.</text>
</comment>
<name>A0ACC7NUY3_9BACL</name>
<sequence>MPRWMALLFASIGILLLVGVSFFISLRNPWGVVLCGVAAFLWIGFGFGMKAKMRRKQEALGRQS</sequence>
<organism evidence="1 2">
    <name type="scientific">Paenibacillus mesotrionivorans</name>
    <dbReference type="NCBI Taxonomy" id="3160968"/>
    <lineage>
        <taxon>Bacteria</taxon>
        <taxon>Bacillati</taxon>
        <taxon>Bacillota</taxon>
        <taxon>Bacilli</taxon>
        <taxon>Bacillales</taxon>
        <taxon>Paenibacillaceae</taxon>
        <taxon>Paenibacillus</taxon>
    </lineage>
</organism>
<gene>
    <name evidence="1" type="ORF">ACI1P1_09535</name>
</gene>
<evidence type="ECO:0000313" key="2">
    <source>
        <dbReference type="Proteomes" id="UP001631969"/>
    </source>
</evidence>
<dbReference type="Proteomes" id="UP001631969">
    <property type="component" value="Unassembled WGS sequence"/>
</dbReference>
<proteinExistence type="predicted"/>
<evidence type="ECO:0000313" key="1">
    <source>
        <dbReference type="EMBL" id="MFM9328528.1"/>
    </source>
</evidence>
<keyword evidence="2" id="KW-1185">Reference proteome</keyword>
<dbReference type="EMBL" id="JBJURJ010000005">
    <property type="protein sequence ID" value="MFM9328528.1"/>
    <property type="molecule type" value="Genomic_DNA"/>
</dbReference>
<accession>A0ACC7NUY3</accession>